<dbReference type="InterPro" id="IPR036567">
    <property type="entry name" value="RHF-like"/>
</dbReference>
<keyword evidence="3" id="KW-1185">Reference proteome</keyword>
<dbReference type="RefSeq" id="WP_285975904.1">
    <property type="nucleotide sequence ID" value="NZ_CP127221.1"/>
</dbReference>
<protein>
    <submittedName>
        <fullName evidence="2">HPF/RaiA family ribosome-associated protein</fullName>
    </submittedName>
</protein>
<dbReference type="InterPro" id="IPR003489">
    <property type="entry name" value="RHF/RaiA"/>
</dbReference>
<gene>
    <name evidence="2" type="ORF">QQX03_00300</name>
</gene>
<reference evidence="2 3" key="1">
    <citation type="submission" date="2023-06" db="EMBL/GenBank/DDBJ databases">
        <title>Altererythrobacter rubellus NBRC 112769 genome.</title>
        <authorList>
            <person name="Zhang K."/>
        </authorList>
    </citation>
    <scope>NUCLEOTIDE SEQUENCE [LARGE SCALE GENOMIC DNA]</scope>
    <source>
        <strain evidence="2 3">NBRC 112769</strain>
    </source>
</reference>
<feature type="compositionally biased region" description="Basic and acidic residues" evidence="1">
    <location>
        <begin position="35"/>
        <end position="57"/>
    </location>
</feature>
<evidence type="ECO:0000313" key="3">
    <source>
        <dbReference type="Proteomes" id="UP001231445"/>
    </source>
</evidence>
<sequence>MGTDNVAERIENQVRAKLARFEERLTRVEVHVSDENGRKGGADDKTCTIEVRPRGDRPIGVTEHAADVDTAARKAANTMAQRLERVLGREERHKHDQRPDKVI</sequence>
<dbReference type="Gene3D" id="3.30.160.100">
    <property type="entry name" value="Ribosome hibernation promotion factor-like"/>
    <property type="match status" value="1"/>
</dbReference>
<evidence type="ECO:0000256" key="1">
    <source>
        <dbReference type="SAM" id="MobiDB-lite"/>
    </source>
</evidence>
<dbReference type="EMBL" id="CP127221">
    <property type="protein sequence ID" value="WIW95589.1"/>
    <property type="molecule type" value="Genomic_DNA"/>
</dbReference>
<name>A0A9Y2F295_9SPHN</name>
<proteinExistence type="predicted"/>
<dbReference type="AlphaFoldDB" id="A0A9Y2F295"/>
<dbReference type="SUPFAM" id="SSF69754">
    <property type="entry name" value="Ribosome binding protein Y (YfiA homologue)"/>
    <property type="match status" value="1"/>
</dbReference>
<dbReference type="Proteomes" id="UP001231445">
    <property type="component" value="Chromosome"/>
</dbReference>
<dbReference type="KEGG" id="arue:QQX03_00300"/>
<feature type="region of interest" description="Disordered" evidence="1">
    <location>
        <begin position="35"/>
        <end position="59"/>
    </location>
</feature>
<dbReference type="Pfam" id="PF02482">
    <property type="entry name" value="Ribosomal_S30AE"/>
    <property type="match status" value="1"/>
</dbReference>
<accession>A0A9Y2F295</accession>
<organism evidence="2 3">
    <name type="scientific">Altererythrobacter rubellus</name>
    <dbReference type="NCBI Taxonomy" id="2173831"/>
    <lineage>
        <taxon>Bacteria</taxon>
        <taxon>Pseudomonadati</taxon>
        <taxon>Pseudomonadota</taxon>
        <taxon>Alphaproteobacteria</taxon>
        <taxon>Sphingomonadales</taxon>
        <taxon>Erythrobacteraceae</taxon>
        <taxon>Altererythrobacter</taxon>
    </lineage>
</organism>
<evidence type="ECO:0000313" key="2">
    <source>
        <dbReference type="EMBL" id="WIW95589.1"/>
    </source>
</evidence>